<organism evidence="2 3">
    <name type="scientific">Cucumis sativus</name>
    <name type="common">Cucumber</name>
    <dbReference type="NCBI Taxonomy" id="3659"/>
    <lineage>
        <taxon>Eukaryota</taxon>
        <taxon>Viridiplantae</taxon>
        <taxon>Streptophyta</taxon>
        <taxon>Embryophyta</taxon>
        <taxon>Tracheophyta</taxon>
        <taxon>Spermatophyta</taxon>
        <taxon>Magnoliopsida</taxon>
        <taxon>eudicotyledons</taxon>
        <taxon>Gunneridae</taxon>
        <taxon>Pentapetalae</taxon>
        <taxon>rosids</taxon>
        <taxon>fabids</taxon>
        <taxon>Cucurbitales</taxon>
        <taxon>Cucurbitaceae</taxon>
        <taxon>Benincaseae</taxon>
        <taxon>Cucumis</taxon>
    </lineage>
</organism>
<feature type="region of interest" description="Disordered" evidence="1">
    <location>
        <begin position="55"/>
        <end position="74"/>
    </location>
</feature>
<reference evidence="2 3" key="3">
    <citation type="journal article" date="2010" name="BMC Genomics">
        <title>Transcriptome sequencing and comparative analysis of cucumber flowers with different sex types.</title>
        <authorList>
            <person name="Guo S."/>
            <person name="Zheng Y."/>
            <person name="Joung J.G."/>
            <person name="Liu S."/>
            <person name="Zhang Z."/>
            <person name="Crasta O.R."/>
            <person name="Sobral B.W."/>
            <person name="Xu Y."/>
            <person name="Huang S."/>
            <person name="Fei Z."/>
        </authorList>
    </citation>
    <scope>NUCLEOTIDE SEQUENCE [LARGE SCALE GENOMIC DNA]</scope>
    <source>
        <strain evidence="3">cv. 9930</strain>
    </source>
</reference>
<dbReference type="OMA" id="GGCIGMV"/>
<gene>
    <name evidence="2" type="ORF">Csa_5G528950</name>
</gene>
<dbReference type="AlphaFoldDB" id="A0A0A0KP64"/>
<proteinExistence type="predicted"/>
<reference evidence="2 3" key="4">
    <citation type="journal article" date="2011" name="BMC Genomics">
        <title>RNA-Seq improves annotation of protein-coding genes in the cucumber genome.</title>
        <authorList>
            <person name="Li Z."/>
            <person name="Zhang Z."/>
            <person name="Yan P."/>
            <person name="Huang S."/>
            <person name="Fei Z."/>
            <person name="Lin K."/>
        </authorList>
    </citation>
    <scope>NUCLEOTIDE SEQUENCE [LARGE SCALE GENOMIC DNA]</scope>
    <source>
        <strain evidence="3">cv. 9930</strain>
    </source>
</reference>
<evidence type="ECO:0000313" key="3">
    <source>
        <dbReference type="Proteomes" id="UP000029981"/>
    </source>
</evidence>
<evidence type="ECO:0000313" key="2">
    <source>
        <dbReference type="EMBL" id="KGN51410.1"/>
    </source>
</evidence>
<dbReference type="Gramene" id="KGN51410">
    <property type="protein sequence ID" value="KGN51410"/>
    <property type="gene ID" value="Csa_5G528950"/>
</dbReference>
<sequence length="74" mass="8005">MGGGGCIGMVVVRRRRRIDPVVNLLADKVDAESNEGDAEARSGVTELIGKHGMLPPFISPPEELSRRSQRLIGH</sequence>
<reference evidence="2 3" key="1">
    <citation type="journal article" date="2009" name="Nat. Genet.">
        <title>The genome of the cucumber, Cucumis sativus L.</title>
        <authorList>
            <person name="Huang S."/>
            <person name="Li R."/>
            <person name="Zhang Z."/>
            <person name="Li L."/>
            <person name="Gu X."/>
            <person name="Fan W."/>
            <person name="Lucas W.J."/>
            <person name="Wang X."/>
            <person name="Xie B."/>
            <person name="Ni P."/>
            <person name="Ren Y."/>
            <person name="Zhu H."/>
            <person name="Li J."/>
            <person name="Lin K."/>
            <person name="Jin W."/>
            <person name="Fei Z."/>
            <person name="Li G."/>
            <person name="Staub J."/>
            <person name="Kilian A."/>
            <person name="van der Vossen E.A."/>
            <person name="Wu Y."/>
            <person name="Guo J."/>
            <person name="He J."/>
            <person name="Jia Z."/>
            <person name="Ren Y."/>
            <person name="Tian G."/>
            <person name="Lu Y."/>
            <person name="Ruan J."/>
            <person name="Qian W."/>
            <person name="Wang M."/>
            <person name="Huang Q."/>
            <person name="Li B."/>
            <person name="Xuan Z."/>
            <person name="Cao J."/>
            <person name="Asan"/>
            <person name="Wu Z."/>
            <person name="Zhang J."/>
            <person name="Cai Q."/>
            <person name="Bai Y."/>
            <person name="Zhao B."/>
            <person name="Han Y."/>
            <person name="Li Y."/>
            <person name="Li X."/>
            <person name="Wang S."/>
            <person name="Shi Q."/>
            <person name="Liu S."/>
            <person name="Cho W.K."/>
            <person name="Kim J.Y."/>
            <person name="Xu Y."/>
            <person name="Heller-Uszynska K."/>
            <person name="Miao H."/>
            <person name="Cheng Z."/>
            <person name="Zhang S."/>
            <person name="Wu J."/>
            <person name="Yang Y."/>
            <person name="Kang H."/>
            <person name="Li M."/>
            <person name="Liang H."/>
            <person name="Ren X."/>
            <person name="Shi Z."/>
            <person name="Wen M."/>
            <person name="Jian M."/>
            <person name="Yang H."/>
            <person name="Zhang G."/>
            <person name="Yang Z."/>
            <person name="Chen R."/>
            <person name="Liu S."/>
            <person name="Li J."/>
            <person name="Ma L."/>
            <person name="Liu H."/>
            <person name="Zhou Y."/>
            <person name="Zhao J."/>
            <person name="Fang X."/>
            <person name="Li G."/>
            <person name="Fang L."/>
            <person name="Li Y."/>
            <person name="Liu D."/>
            <person name="Zheng H."/>
            <person name="Zhang Y."/>
            <person name="Qin N."/>
            <person name="Li Z."/>
            <person name="Yang G."/>
            <person name="Yang S."/>
            <person name="Bolund L."/>
            <person name="Kristiansen K."/>
            <person name="Zheng H."/>
            <person name="Li S."/>
            <person name="Zhang X."/>
            <person name="Yang H."/>
            <person name="Wang J."/>
            <person name="Sun R."/>
            <person name="Zhang B."/>
            <person name="Jiang S."/>
            <person name="Wang J."/>
            <person name="Du Y."/>
            <person name="Li S."/>
        </authorList>
    </citation>
    <scope>NUCLEOTIDE SEQUENCE [LARGE SCALE GENOMIC DNA]</scope>
    <source>
        <strain evidence="3">cv. 9930</strain>
    </source>
</reference>
<evidence type="ECO:0000256" key="1">
    <source>
        <dbReference type="SAM" id="MobiDB-lite"/>
    </source>
</evidence>
<protein>
    <submittedName>
        <fullName evidence="2">Uncharacterized protein</fullName>
    </submittedName>
</protein>
<reference evidence="2 3" key="2">
    <citation type="journal article" date="2009" name="PLoS ONE">
        <title>An integrated genetic and cytogenetic map of the cucumber genome.</title>
        <authorList>
            <person name="Ren Y."/>
            <person name="Zhang Z."/>
            <person name="Liu J."/>
            <person name="Staub J.E."/>
            <person name="Han Y."/>
            <person name="Cheng Z."/>
            <person name="Li X."/>
            <person name="Lu J."/>
            <person name="Miao H."/>
            <person name="Kang H."/>
            <person name="Xie B."/>
            <person name="Gu X."/>
            <person name="Wang X."/>
            <person name="Du Y."/>
            <person name="Jin W."/>
            <person name="Huang S."/>
        </authorList>
    </citation>
    <scope>NUCLEOTIDE SEQUENCE [LARGE SCALE GENOMIC DNA]</scope>
    <source>
        <strain evidence="3">cv. 9930</strain>
    </source>
</reference>
<dbReference type="Proteomes" id="UP000029981">
    <property type="component" value="Chromosome 5"/>
</dbReference>
<dbReference type="EMBL" id="CM002926">
    <property type="protein sequence ID" value="KGN51410.1"/>
    <property type="molecule type" value="Genomic_DNA"/>
</dbReference>
<keyword evidence="3" id="KW-1185">Reference proteome</keyword>
<name>A0A0A0KP64_CUCSA</name>
<accession>A0A0A0KP64</accession>